<dbReference type="EMBL" id="OW152813">
    <property type="protein sequence ID" value="CAH2034223.1"/>
    <property type="molecule type" value="Genomic_DNA"/>
</dbReference>
<reference evidence="1" key="1">
    <citation type="submission" date="2022-03" db="EMBL/GenBank/DDBJ databases">
        <authorList>
            <person name="Martin H S."/>
        </authorList>
    </citation>
    <scope>NUCLEOTIDE SEQUENCE</scope>
</reference>
<accession>A0ABN8HNM2</accession>
<protein>
    <submittedName>
        <fullName evidence="1">Uncharacterized protein</fullName>
    </submittedName>
</protein>
<name>A0ABN8HNM2_9NEOP</name>
<gene>
    <name evidence="1" type="ORF">IPOD504_LOCUS35</name>
</gene>
<evidence type="ECO:0000313" key="1">
    <source>
        <dbReference type="EMBL" id="CAH2034223.1"/>
    </source>
</evidence>
<dbReference type="Proteomes" id="UP000837857">
    <property type="component" value="Chromosome 1"/>
</dbReference>
<evidence type="ECO:0000313" key="2">
    <source>
        <dbReference type="Proteomes" id="UP000837857"/>
    </source>
</evidence>
<keyword evidence="2" id="KW-1185">Reference proteome</keyword>
<organism evidence="1 2">
    <name type="scientific">Iphiclides podalirius</name>
    <name type="common">scarce swallowtail</name>
    <dbReference type="NCBI Taxonomy" id="110791"/>
    <lineage>
        <taxon>Eukaryota</taxon>
        <taxon>Metazoa</taxon>
        <taxon>Ecdysozoa</taxon>
        <taxon>Arthropoda</taxon>
        <taxon>Hexapoda</taxon>
        <taxon>Insecta</taxon>
        <taxon>Pterygota</taxon>
        <taxon>Neoptera</taxon>
        <taxon>Endopterygota</taxon>
        <taxon>Lepidoptera</taxon>
        <taxon>Glossata</taxon>
        <taxon>Ditrysia</taxon>
        <taxon>Papilionoidea</taxon>
        <taxon>Papilionidae</taxon>
        <taxon>Papilioninae</taxon>
        <taxon>Iphiclides</taxon>
    </lineage>
</organism>
<proteinExistence type="predicted"/>
<feature type="non-terminal residue" evidence="1">
    <location>
        <position position="77"/>
    </location>
</feature>
<sequence>MTPVTRTEGGLWQCHATVLAVARMGRSNRREVEVLYFCVSSSDICNPRGGQIRWTASTIAAFSHPSKPYSGQRVFSA</sequence>